<reference evidence="8" key="1">
    <citation type="submission" date="2016-04" db="UniProtKB">
        <authorList>
            <consortium name="WormBaseParasite"/>
        </authorList>
    </citation>
    <scope>IDENTIFICATION</scope>
</reference>
<organism evidence="8">
    <name type="scientific">Enterobius vermicularis</name>
    <name type="common">Human pinworm</name>
    <dbReference type="NCBI Taxonomy" id="51028"/>
    <lineage>
        <taxon>Eukaryota</taxon>
        <taxon>Metazoa</taxon>
        <taxon>Ecdysozoa</taxon>
        <taxon>Nematoda</taxon>
        <taxon>Chromadorea</taxon>
        <taxon>Rhabditida</taxon>
        <taxon>Spirurina</taxon>
        <taxon>Oxyuridomorpha</taxon>
        <taxon>Oxyuroidea</taxon>
        <taxon>Oxyuridae</taxon>
        <taxon>Enterobius</taxon>
    </lineage>
</organism>
<evidence type="ECO:0000256" key="4">
    <source>
        <dbReference type="SAM" id="MobiDB-lite"/>
    </source>
</evidence>
<proteinExistence type="predicted"/>
<feature type="region of interest" description="Disordered" evidence="4">
    <location>
        <begin position="1"/>
        <end position="24"/>
    </location>
</feature>
<evidence type="ECO:0000259" key="5">
    <source>
        <dbReference type="SMART" id="SM01349"/>
    </source>
</evidence>
<feature type="compositionally biased region" description="Polar residues" evidence="4">
    <location>
        <begin position="1"/>
        <end position="22"/>
    </location>
</feature>
<evidence type="ECO:0000256" key="3">
    <source>
        <dbReference type="ARBA" id="ARBA00023212"/>
    </source>
</evidence>
<dbReference type="Proteomes" id="UP000274131">
    <property type="component" value="Unassembled WGS sequence"/>
</dbReference>
<evidence type="ECO:0000313" key="6">
    <source>
        <dbReference type="EMBL" id="VDD89628.1"/>
    </source>
</evidence>
<dbReference type="SUPFAM" id="SSF48371">
    <property type="entry name" value="ARM repeat"/>
    <property type="match status" value="1"/>
</dbReference>
<dbReference type="InterPro" id="IPR011989">
    <property type="entry name" value="ARM-like"/>
</dbReference>
<dbReference type="InterPro" id="IPR034085">
    <property type="entry name" value="TOG"/>
</dbReference>
<keyword evidence="2" id="KW-0963">Cytoplasm</keyword>
<dbReference type="GO" id="GO:0005856">
    <property type="term" value="C:cytoskeleton"/>
    <property type="evidence" value="ECO:0007669"/>
    <property type="project" value="UniProtKB-SubCell"/>
</dbReference>
<protein>
    <submittedName>
        <fullName evidence="8">TOG domain-containing protein</fullName>
    </submittedName>
</protein>
<evidence type="ECO:0000256" key="1">
    <source>
        <dbReference type="ARBA" id="ARBA00004245"/>
    </source>
</evidence>
<dbReference type="OrthoDB" id="63891at2759"/>
<dbReference type="SMART" id="SM01349">
    <property type="entry name" value="TOG"/>
    <property type="match status" value="1"/>
</dbReference>
<dbReference type="EMBL" id="UXUI01007840">
    <property type="protein sequence ID" value="VDD89628.1"/>
    <property type="molecule type" value="Genomic_DNA"/>
</dbReference>
<dbReference type="AlphaFoldDB" id="A0A158QAC1"/>
<name>A0A158QAC1_ENTVE</name>
<keyword evidence="7" id="KW-1185">Reference proteome</keyword>
<accession>A0A158QAC1</accession>
<dbReference type="Gene3D" id="1.25.10.10">
    <property type="entry name" value="Leucine-rich Repeat Variant"/>
    <property type="match status" value="2"/>
</dbReference>
<reference evidence="6 7" key="2">
    <citation type="submission" date="2018-10" db="EMBL/GenBank/DDBJ databases">
        <authorList>
            <consortium name="Pathogen Informatics"/>
        </authorList>
    </citation>
    <scope>NUCLEOTIDE SEQUENCE [LARGE SCALE GENOMIC DNA]</scope>
</reference>
<dbReference type="WBParaSite" id="EVEC_0000467101-mRNA-1">
    <property type="protein sequence ID" value="EVEC_0000467101-mRNA-1"/>
    <property type="gene ID" value="EVEC_0000467101"/>
</dbReference>
<keyword evidence="3" id="KW-0206">Cytoskeleton</keyword>
<evidence type="ECO:0000313" key="7">
    <source>
        <dbReference type="Proteomes" id="UP000274131"/>
    </source>
</evidence>
<dbReference type="Pfam" id="PF21041">
    <property type="entry name" value="XMAP215_CLASP_TOG"/>
    <property type="match status" value="1"/>
</dbReference>
<comment type="subcellular location">
    <subcellularLocation>
        <location evidence="1">Cytoplasm</location>
        <location evidence="1">Cytoskeleton</location>
    </subcellularLocation>
</comment>
<sequence>MSLTNIFQTDAVSPGSSDSSDPTLPHDDTIIELLGSYEFDVRLQTINGLSAIARHDSQWFTKFLRKGELVKQLELLLNDERWEVQHQTLKFLLDALPTFGTNTDFCMSYLLASIVMKLSSSKLTVRRLTNNLLIVYLKSSPSIVTIIQKILVDFLHQAQVEPKIKVAVLNEIPNLFIAECGIKNWNILGDGLQKAFSTDPKLLQKIAEVQERLDAYLKRCNPRLSTSMSDRQVSAISLESSVRKTADSRVKEVVSADGRSTVVCSNSSCRRYRFRVIPEEIFNALQQTNDAAIKSSGLEKMRAIIKNVTADDIKKIVPHLHSYFVALSKVLQDSDDNIIINCLEVIKLSIQKFNGYLDDHCQQIIALVGKNFGTERALIRQLTMSICLELMRNTNVKVVMSGLCPYTDDKNSRVKEEVLNILTAGCLKFDASKLNLRAVADVIVPLLIDEQRRVRLAAFELFAVISSIDSNDSDDLLGLVRNLEAKKRTYGLTDAVARRVSRNVLPKIRFDGLIEYSTPFSLLSPSMLGSESRNHENADYNWIKRGNTVPCTAVTRRLSPLLLKRNLSDERNLSSWTASLGEAGWAHRVVVLIQQTLITATVIQPERELMKLAVMQKV</sequence>
<dbReference type="GO" id="GO:0000226">
    <property type="term" value="P:microtubule cytoskeleton organization"/>
    <property type="evidence" value="ECO:0007669"/>
    <property type="project" value="UniProtKB-ARBA"/>
</dbReference>
<dbReference type="InterPro" id="IPR016024">
    <property type="entry name" value="ARM-type_fold"/>
</dbReference>
<dbReference type="GO" id="GO:0015631">
    <property type="term" value="F:tubulin binding"/>
    <property type="evidence" value="ECO:0007669"/>
    <property type="project" value="InterPro"/>
</dbReference>
<evidence type="ECO:0000313" key="8">
    <source>
        <dbReference type="WBParaSite" id="EVEC_0000467101-mRNA-1"/>
    </source>
</evidence>
<evidence type="ECO:0000256" key="2">
    <source>
        <dbReference type="ARBA" id="ARBA00022490"/>
    </source>
</evidence>
<dbReference type="InterPro" id="IPR048491">
    <property type="entry name" value="XMAP215_CLASP_TOG"/>
</dbReference>
<gene>
    <name evidence="6" type="ORF">EVEC_LOCUS4379</name>
</gene>
<feature type="domain" description="TOG" evidence="5">
    <location>
        <begin position="261"/>
        <end position="489"/>
    </location>
</feature>